<evidence type="ECO:0000259" key="1">
    <source>
        <dbReference type="Pfam" id="PF13679"/>
    </source>
</evidence>
<keyword evidence="3" id="KW-1185">Reference proteome</keyword>
<organism evidence="2 3">
    <name type="scientific">Stackebrandtia endophytica</name>
    <dbReference type="NCBI Taxonomy" id="1496996"/>
    <lineage>
        <taxon>Bacteria</taxon>
        <taxon>Bacillati</taxon>
        <taxon>Actinomycetota</taxon>
        <taxon>Actinomycetes</taxon>
        <taxon>Glycomycetales</taxon>
        <taxon>Glycomycetaceae</taxon>
        <taxon>Stackebrandtia</taxon>
    </lineage>
</organism>
<evidence type="ECO:0000313" key="2">
    <source>
        <dbReference type="EMBL" id="TQL77788.1"/>
    </source>
</evidence>
<dbReference type="Gene3D" id="3.40.50.150">
    <property type="entry name" value="Vaccinia Virus protein VP39"/>
    <property type="match status" value="1"/>
</dbReference>
<accession>A0A543AYY8</accession>
<keyword evidence="2" id="KW-0489">Methyltransferase</keyword>
<dbReference type="RefSeq" id="WP_142041209.1">
    <property type="nucleotide sequence ID" value="NZ_JBHTGS010000001.1"/>
</dbReference>
<dbReference type="PANTHER" id="PTHR13369:SF3">
    <property type="entry name" value="METHYLTRANSFERASE DOMAIN-CONTAINING PROTEIN"/>
    <property type="match status" value="1"/>
</dbReference>
<gene>
    <name evidence="2" type="ORF">FB566_3355</name>
</gene>
<dbReference type="EMBL" id="VFOW01000001">
    <property type="protein sequence ID" value="TQL77788.1"/>
    <property type="molecule type" value="Genomic_DNA"/>
</dbReference>
<dbReference type="InParanoid" id="A0A543AYY8"/>
<comment type="caution">
    <text evidence="2">The sequence shown here is derived from an EMBL/GenBank/DDBJ whole genome shotgun (WGS) entry which is preliminary data.</text>
</comment>
<dbReference type="GO" id="GO:0005737">
    <property type="term" value="C:cytoplasm"/>
    <property type="evidence" value="ECO:0007669"/>
    <property type="project" value="TreeGrafter"/>
</dbReference>
<protein>
    <submittedName>
        <fullName evidence="2">Methyltransferase family protein</fullName>
    </submittedName>
</protein>
<dbReference type="OrthoDB" id="5502211at2"/>
<dbReference type="GO" id="GO:0008168">
    <property type="term" value="F:methyltransferase activity"/>
    <property type="evidence" value="ECO:0007669"/>
    <property type="project" value="UniProtKB-KW"/>
</dbReference>
<dbReference type="Pfam" id="PF13679">
    <property type="entry name" value="Methyltransf_32"/>
    <property type="match status" value="1"/>
</dbReference>
<sequence length="372" mass="40908">MSELDQLREALADPTRLVRAIASGKRAGETPLHPKTELRPVEIKGKVRLHIVRHGDDRPTSSNVDFPATGELTALLAEPYRNWLVETVDSTMQLRFTKRGKPQLHVATADRPQNLRHDRVAPHLIAADDALFTALGASAAKRRQVDAFLRAVAPVVPQLSSETTVVDLGCGNAYLTFAIHRYLTGNDLSCETVGVDLREDQRIRNTRLAEQLGWSDQVRFTAGSIASASLPDADIMLALHACDTATDDALARGVRAGARHIFAAPCCHHDIAAQLRGTDPPVGHRPLIADGILRERFADVLTDALRANLLRLHGYRVEVIEFIDSAHTPRNTLIRATRTDTPPSTRDRDDYERLIADWGVTPHLAKLLPPVG</sequence>
<dbReference type="AlphaFoldDB" id="A0A543AYY8"/>
<dbReference type="InterPro" id="IPR029063">
    <property type="entry name" value="SAM-dependent_MTases_sf"/>
</dbReference>
<keyword evidence="2" id="KW-0808">Transferase</keyword>
<dbReference type="InterPro" id="IPR025714">
    <property type="entry name" value="Methyltranfer_dom"/>
</dbReference>
<reference evidence="2 3" key="1">
    <citation type="submission" date="2019-06" db="EMBL/GenBank/DDBJ databases">
        <title>Sequencing the genomes of 1000 actinobacteria strains.</title>
        <authorList>
            <person name="Klenk H.-P."/>
        </authorList>
    </citation>
    <scope>NUCLEOTIDE SEQUENCE [LARGE SCALE GENOMIC DNA]</scope>
    <source>
        <strain evidence="2 3">DSM 45928</strain>
    </source>
</reference>
<feature type="domain" description="Methyltransferase" evidence="1">
    <location>
        <begin position="141"/>
        <end position="274"/>
    </location>
</feature>
<dbReference type="GO" id="GO:0032259">
    <property type="term" value="P:methylation"/>
    <property type="evidence" value="ECO:0007669"/>
    <property type="project" value="UniProtKB-KW"/>
</dbReference>
<dbReference type="Proteomes" id="UP000317043">
    <property type="component" value="Unassembled WGS sequence"/>
</dbReference>
<name>A0A543AYY8_9ACTN</name>
<evidence type="ECO:0000313" key="3">
    <source>
        <dbReference type="Proteomes" id="UP000317043"/>
    </source>
</evidence>
<dbReference type="PANTHER" id="PTHR13369">
    <property type="match status" value="1"/>
</dbReference>
<proteinExistence type="predicted"/>
<dbReference type="SUPFAM" id="SSF53335">
    <property type="entry name" value="S-adenosyl-L-methionine-dependent methyltransferases"/>
    <property type="match status" value="1"/>
</dbReference>